<reference evidence="1 2" key="1">
    <citation type="submission" date="2021-03" db="EMBL/GenBank/DDBJ databases">
        <title>Sequencing the genomes of 1000 actinobacteria strains.</title>
        <authorList>
            <person name="Klenk H.-P."/>
        </authorList>
    </citation>
    <scope>NUCLEOTIDE SEQUENCE [LARGE SCALE GENOMIC DNA]</scope>
    <source>
        <strain evidence="1 2">DSM 45516</strain>
    </source>
</reference>
<sequence length="102" mass="11138">MTDETVDLYVIARMDAACAVADLFQCELYYSAEDGTAAGRTIEGWWESVATEPPAPVTLDALDAALTTSGYRRTTGWRKRVTAAGAVRFFADASIQIEDLIR</sequence>
<keyword evidence="2" id="KW-1185">Reference proteome</keyword>
<comment type="caution">
    <text evidence="1">The sequence shown here is derived from an EMBL/GenBank/DDBJ whole genome shotgun (WGS) entry which is preliminary data.</text>
</comment>
<dbReference type="EMBL" id="JAGGMR010000002">
    <property type="protein sequence ID" value="MBP2194541.1"/>
    <property type="molecule type" value="Genomic_DNA"/>
</dbReference>
<name>A0ABS4QS40_9NOCA</name>
<evidence type="ECO:0000313" key="1">
    <source>
        <dbReference type="EMBL" id="MBP2194541.1"/>
    </source>
</evidence>
<gene>
    <name evidence="1" type="ORF">BJ987_007519</name>
</gene>
<organism evidence="1 2">
    <name type="scientific">Nocardia goodfellowii</name>
    <dbReference type="NCBI Taxonomy" id="882446"/>
    <lineage>
        <taxon>Bacteria</taxon>
        <taxon>Bacillati</taxon>
        <taxon>Actinomycetota</taxon>
        <taxon>Actinomycetes</taxon>
        <taxon>Mycobacteriales</taxon>
        <taxon>Nocardiaceae</taxon>
        <taxon>Nocardia</taxon>
    </lineage>
</organism>
<accession>A0ABS4QS40</accession>
<proteinExistence type="predicted"/>
<evidence type="ECO:0000313" key="2">
    <source>
        <dbReference type="Proteomes" id="UP001519325"/>
    </source>
</evidence>
<protein>
    <submittedName>
        <fullName evidence="1">Uncharacterized protein</fullName>
    </submittedName>
</protein>
<dbReference type="Proteomes" id="UP001519325">
    <property type="component" value="Unassembled WGS sequence"/>
</dbReference>
<dbReference type="RefSeq" id="WP_209899834.1">
    <property type="nucleotide sequence ID" value="NZ_JAGGMR010000002.1"/>
</dbReference>